<feature type="transmembrane region" description="Helical" evidence="7">
    <location>
        <begin position="20"/>
        <end position="37"/>
    </location>
</feature>
<organism evidence="8 9">
    <name type="scientific">Candidatus Phytoplasma phoenicium</name>
    <dbReference type="NCBI Taxonomy" id="198422"/>
    <lineage>
        <taxon>Bacteria</taxon>
        <taxon>Bacillati</taxon>
        <taxon>Mycoplasmatota</taxon>
        <taxon>Mollicutes</taxon>
        <taxon>Acholeplasmatales</taxon>
        <taxon>Acholeplasmataceae</taxon>
        <taxon>Candidatus Phytoplasma</taxon>
        <taxon>16SrIX (Pigeon pea witches'-broom group)</taxon>
    </lineage>
</organism>
<proteinExistence type="predicted"/>
<evidence type="ECO:0000313" key="9">
    <source>
        <dbReference type="Proteomes" id="UP000238672"/>
    </source>
</evidence>
<feature type="transmembrane region" description="Helical" evidence="7">
    <location>
        <begin position="376"/>
        <end position="400"/>
    </location>
</feature>
<evidence type="ECO:0000256" key="5">
    <source>
        <dbReference type="ARBA" id="ARBA00022989"/>
    </source>
</evidence>
<dbReference type="GO" id="GO:0042910">
    <property type="term" value="F:xenobiotic transmembrane transporter activity"/>
    <property type="evidence" value="ECO:0007669"/>
    <property type="project" value="InterPro"/>
</dbReference>
<keyword evidence="6 7" id="KW-0472">Membrane</keyword>
<comment type="caution">
    <text evidence="8">The sequence shown here is derived from an EMBL/GenBank/DDBJ whole genome shotgun (WGS) entry which is preliminary data.</text>
</comment>
<dbReference type="GO" id="GO:0015297">
    <property type="term" value="F:antiporter activity"/>
    <property type="evidence" value="ECO:0007669"/>
    <property type="project" value="InterPro"/>
</dbReference>
<dbReference type="InterPro" id="IPR002528">
    <property type="entry name" value="MATE_fam"/>
</dbReference>
<sequence length="423" mass="48072">MHINDSQKKSKENNNSGLSIWKNLIILSFPIAIYLLFQHLGSSIDYYIVGDFKKTSNVDSTITYMKQIKKVLQSIAIALGGAGVVLVAREYKKNNKKLAEQYATLGFLLAVIISLFIILVFGLGVYLPSFLGDLFLSRNYHSDGGLIYYYLSLFTFVFITINSVFIGLERAKSKTKFVLFLNVLNITTRIFLSFYYKHALKGDVTVINLATADLLSNLLISLIAFYFMMNPKNDFQLKFKNLTFPKDIVKTMLKLSGTLIIGKATYEIGKKFILDMTTEYWGKELVAMSGFVAVVNGICYAISQSFEDAQSAMVSQSASVESDKNIFKIFKNVFVITLILGIIGVILNTFFGEQLLKLLKPNKTFSNEEFEQFKEILFWEQTSLFTSVWASMMMGYILAYKKNANIFLLMNILRIILRMSCLW</sequence>
<evidence type="ECO:0000313" key="8">
    <source>
        <dbReference type="EMBL" id="PQP79086.1"/>
    </source>
</evidence>
<feature type="transmembrane region" description="Helical" evidence="7">
    <location>
        <begin position="207"/>
        <end position="228"/>
    </location>
</feature>
<dbReference type="AlphaFoldDB" id="A0A2S8NSV4"/>
<dbReference type="EMBL" id="PUUG01000102">
    <property type="protein sequence ID" value="PQP79086.1"/>
    <property type="molecule type" value="Genomic_DNA"/>
</dbReference>
<reference evidence="8 9" key="1">
    <citation type="submission" date="2018-02" db="EMBL/GenBank/DDBJ databases">
        <title>Metagenomics reveals mixed infection of spiroplasma and phytoplasma in chicory.</title>
        <authorList>
            <person name="Polano C."/>
            <person name="Moruzzi S."/>
            <person name="Ermacora P."/>
            <person name="Ferrini F."/>
            <person name="Martini M."/>
            <person name="Firrao G."/>
        </authorList>
    </citation>
    <scope>NUCLEOTIDE SEQUENCE [LARGE SCALE GENOMIC DNA]</scope>
    <source>
        <strain evidence="8 9">ChiP</strain>
    </source>
</reference>
<keyword evidence="9" id="KW-1185">Reference proteome</keyword>
<evidence type="ECO:0000256" key="6">
    <source>
        <dbReference type="ARBA" id="ARBA00023136"/>
    </source>
</evidence>
<keyword evidence="3" id="KW-1003">Cell membrane</keyword>
<keyword evidence="4 7" id="KW-0812">Transmembrane</keyword>
<keyword evidence="2" id="KW-0813">Transport</keyword>
<feature type="transmembrane region" description="Helical" evidence="7">
    <location>
        <begin position="333"/>
        <end position="356"/>
    </location>
</feature>
<protein>
    <submittedName>
        <fullName evidence="8">Sodium transporter</fullName>
    </submittedName>
</protein>
<dbReference type="PANTHER" id="PTHR43549">
    <property type="entry name" value="MULTIDRUG RESISTANCE PROTEIN YPNP-RELATED"/>
    <property type="match status" value="1"/>
</dbReference>
<dbReference type="PANTHER" id="PTHR43549:SF2">
    <property type="entry name" value="MULTIDRUG RESISTANCE PROTEIN NORM-RELATED"/>
    <property type="match status" value="1"/>
</dbReference>
<feature type="transmembrane region" description="Helical" evidence="7">
    <location>
        <begin position="177"/>
        <end position="195"/>
    </location>
</feature>
<keyword evidence="5 7" id="KW-1133">Transmembrane helix</keyword>
<name>A0A2S8NSV4_9MOLU</name>
<accession>A0A2S8NSV4</accession>
<feature type="transmembrane region" description="Helical" evidence="7">
    <location>
        <begin position="103"/>
        <end position="127"/>
    </location>
</feature>
<evidence type="ECO:0000256" key="4">
    <source>
        <dbReference type="ARBA" id="ARBA00022692"/>
    </source>
</evidence>
<gene>
    <name evidence="8" type="ORF">C6B37_02635</name>
</gene>
<evidence type="ECO:0000256" key="3">
    <source>
        <dbReference type="ARBA" id="ARBA00022475"/>
    </source>
</evidence>
<dbReference type="InterPro" id="IPR052031">
    <property type="entry name" value="Membrane_Transporter-Flippase"/>
</dbReference>
<evidence type="ECO:0000256" key="1">
    <source>
        <dbReference type="ARBA" id="ARBA00004651"/>
    </source>
</evidence>
<feature type="transmembrane region" description="Helical" evidence="7">
    <location>
        <begin position="147"/>
        <end position="165"/>
    </location>
</feature>
<dbReference type="GO" id="GO:0005886">
    <property type="term" value="C:plasma membrane"/>
    <property type="evidence" value="ECO:0007669"/>
    <property type="project" value="UniProtKB-SubCell"/>
</dbReference>
<feature type="transmembrane region" description="Helical" evidence="7">
    <location>
        <begin position="71"/>
        <end position="91"/>
    </location>
</feature>
<evidence type="ECO:0000256" key="7">
    <source>
        <dbReference type="SAM" id="Phobius"/>
    </source>
</evidence>
<dbReference type="Proteomes" id="UP000238672">
    <property type="component" value="Unassembled WGS sequence"/>
</dbReference>
<comment type="subcellular location">
    <subcellularLocation>
        <location evidence="1">Cell membrane</location>
        <topology evidence="1">Multi-pass membrane protein</topology>
    </subcellularLocation>
</comment>
<feature type="non-terminal residue" evidence="8">
    <location>
        <position position="423"/>
    </location>
</feature>
<dbReference type="Pfam" id="PF01554">
    <property type="entry name" value="MatE"/>
    <property type="match status" value="1"/>
</dbReference>
<evidence type="ECO:0000256" key="2">
    <source>
        <dbReference type="ARBA" id="ARBA00022448"/>
    </source>
</evidence>